<evidence type="ECO:0000313" key="6">
    <source>
        <dbReference type="Proteomes" id="UP000076532"/>
    </source>
</evidence>
<gene>
    <name evidence="5" type="ORF">FIBSPDRAFT_813592</name>
</gene>
<sequence>MFSISSRVRIALGGLVIASVYAKAVNLPANCARNTTVHLGETCDIISATFNVSTYQLAYVNNGTIDAACDNLAEGEPLCLGFADQDCIQTHVVISGDSCFAIALNANISGTVLSNNNPNVNAACSNIYPGEVLCIADRDVYTNITA</sequence>
<name>A0A166UNN4_9AGAM</name>
<accession>A0A166UNN4</accession>
<protein>
    <submittedName>
        <fullName evidence="5">Carbohydrate-binding module family 50 protein</fullName>
    </submittedName>
</protein>
<dbReference type="Gene3D" id="3.10.350.10">
    <property type="entry name" value="LysM domain"/>
    <property type="match status" value="2"/>
</dbReference>
<dbReference type="PANTHER" id="PTHR34997">
    <property type="entry name" value="AM15"/>
    <property type="match status" value="1"/>
</dbReference>
<dbReference type="PANTHER" id="PTHR34997:SF1">
    <property type="entry name" value="PEPTIDOGLYCAN-BINDING LYSIN DOMAIN"/>
    <property type="match status" value="1"/>
</dbReference>
<dbReference type="Pfam" id="PF01476">
    <property type="entry name" value="LysM"/>
    <property type="match status" value="2"/>
</dbReference>
<evidence type="ECO:0000256" key="2">
    <source>
        <dbReference type="ARBA" id="ARBA00023026"/>
    </source>
</evidence>
<keyword evidence="2" id="KW-0843">Virulence</keyword>
<dbReference type="SUPFAM" id="SSF54106">
    <property type="entry name" value="LysM domain"/>
    <property type="match status" value="2"/>
</dbReference>
<dbReference type="GO" id="GO:0008061">
    <property type="term" value="F:chitin binding"/>
    <property type="evidence" value="ECO:0007669"/>
    <property type="project" value="UniProtKB-KW"/>
</dbReference>
<dbReference type="OrthoDB" id="5985073at2759"/>
<evidence type="ECO:0000256" key="1">
    <source>
        <dbReference type="ARBA" id="ARBA00022669"/>
    </source>
</evidence>
<dbReference type="AlphaFoldDB" id="A0A166UNN4"/>
<dbReference type="InterPro" id="IPR036779">
    <property type="entry name" value="LysM_dom_sf"/>
</dbReference>
<dbReference type="PROSITE" id="PS51782">
    <property type="entry name" value="LYSM"/>
    <property type="match status" value="2"/>
</dbReference>
<keyword evidence="6" id="KW-1185">Reference proteome</keyword>
<keyword evidence="3" id="KW-0732">Signal</keyword>
<proteinExistence type="predicted"/>
<evidence type="ECO:0000256" key="3">
    <source>
        <dbReference type="SAM" id="SignalP"/>
    </source>
</evidence>
<dbReference type="SMART" id="SM00257">
    <property type="entry name" value="LysM"/>
    <property type="match status" value="2"/>
</dbReference>
<dbReference type="STRING" id="436010.A0A166UNN4"/>
<keyword evidence="1" id="KW-0147">Chitin-binding</keyword>
<evidence type="ECO:0000259" key="4">
    <source>
        <dbReference type="PROSITE" id="PS51782"/>
    </source>
</evidence>
<dbReference type="InterPro" id="IPR052210">
    <property type="entry name" value="LysM1-like"/>
</dbReference>
<dbReference type="EMBL" id="KV417488">
    <property type="protein sequence ID" value="KZP31873.1"/>
    <property type="molecule type" value="Genomic_DNA"/>
</dbReference>
<dbReference type="InterPro" id="IPR018392">
    <property type="entry name" value="LysM"/>
</dbReference>
<feature type="chain" id="PRO_5007880720" evidence="3">
    <location>
        <begin position="23"/>
        <end position="146"/>
    </location>
</feature>
<feature type="domain" description="LysM" evidence="4">
    <location>
        <begin position="33"/>
        <end position="80"/>
    </location>
</feature>
<dbReference type="CDD" id="cd00118">
    <property type="entry name" value="LysM"/>
    <property type="match status" value="1"/>
</dbReference>
<dbReference type="Proteomes" id="UP000076532">
    <property type="component" value="Unassembled WGS sequence"/>
</dbReference>
<organism evidence="5 6">
    <name type="scientific">Athelia psychrophila</name>
    <dbReference type="NCBI Taxonomy" id="1759441"/>
    <lineage>
        <taxon>Eukaryota</taxon>
        <taxon>Fungi</taxon>
        <taxon>Dikarya</taxon>
        <taxon>Basidiomycota</taxon>
        <taxon>Agaricomycotina</taxon>
        <taxon>Agaricomycetes</taxon>
        <taxon>Agaricomycetidae</taxon>
        <taxon>Atheliales</taxon>
        <taxon>Atheliaceae</taxon>
        <taxon>Athelia</taxon>
    </lineage>
</organism>
<reference evidence="5 6" key="1">
    <citation type="journal article" date="2016" name="Mol. Biol. Evol.">
        <title>Comparative Genomics of Early-Diverging Mushroom-Forming Fungi Provides Insights into the Origins of Lignocellulose Decay Capabilities.</title>
        <authorList>
            <person name="Nagy L.G."/>
            <person name="Riley R."/>
            <person name="Tritt A."/>
            <person name="Adam C."/>
            <person name="Daum C."/>
            <person name="Floudas D."/>
            <person name="Sun H."/>
            <person name="Yadav J.S."/>
            <person name="Pangilinan J."/>
            <person name="Larsson K.H."/>
            <person name="Matsuura K."/>
            <person name="Barry K."/>
            <person name="Labutti K."/>
            <person name="Kuo R."/>
            <person name="Ohm R.A."/>
            <person name="Bhattacharya S.S."/>
            <person name="Shirouzu T."/>
            <person name="Yoshinaga Y."/>
            <person name="Martin F.M."/>
            <person name="Grigoriev I.V."/>
            <person name="Hibbett D.S."/>
        </authorList>
    </citation>
    <scope>NUCLEOTIDE SEQUENCE [LARGE SCALE GENOMIC DNA]</scope>
    <source>
        <strain evidence="5 6">CBS 109695</strain>
    </source>
</reference>
<evidence type="ECO:0000313" key="5">
    <source>
        <dbReference type="EMBL" id="KZP31873.1"/>
    </source>
</evidence>
<feature type="signal peptide" evidence="3">
    <location>
        <begin position="1"/>
        <end position="22"/>
    </location>
</feature>
<feature type="domain" description="LysM" evidence="4">
    <location>
        <begin position="89"/>
        <end position="135"/>
    </location>
</feature>